<dbReference type="GO" id="GO:0045842">
    <property type="term" value="P:positive regulation of mitotic metaphase/anaphase transition"/>
    <property type="evidence" value="ECO:0007669"/>
    <property type="project" value="TreeGrafter"/>
</dbReference>
<evidence type="ECO:0000256" key="6">
    <source>
        <dbReference type="ARBA" id="ARBA00023306"/>
    </source>
</evidence>
<dbReference type="KEGG" id="bpg:Bathy01g00910"/>
<evidence type="ECO:0000256" key="7">
    <source>
        <dbReference type="PROSITE-ProRule" id="PRU00339"/>
    </source>
</evidence>
<dbReference type="SMART" id="SM00028">
    <property type="entry name" value="TPR"/>
    <property type="match status" value="5"/>
</dbReference>
<evidence type="ECO:0000256" key="4">
    <source>
        <dbReference type="ARBA" id="ARBA00022786"/>
    </source>
</evidence>
<feature type="region of interest" description="Disordered" evidence="8">
    <location>
        <begin position="322"/>
        <end position="392"/>
    </location>
</feature>
<dbReference type="GO" id="GO:0051301">
    <property type="term" value="P:cell division"/>
    <property type="evidence" value="ECO:0007669"/>
    <property type="project" value="UniProtKB-KW"/>
</dbReference>
<feature type="repeat" description="TPR" evidence="7">
    <location>
        <begin position="509"/>
        <end position="542"/>
    </location>
</feature>
<keyword evidence="6" id="KW-0131">Cell cycle</keyword>
<keyword evidence="3" id="KW-0498">Mitosis</keyword>
<organism evidence="9 10">
    <name type="scientific">Bathycoccus prasinos</name>
    <dbReference type="NCBI Taxonomy" id="41875"/>
    <lineage>
        <taxon>Eukaryota</taxon>
        <taxon>Viridiplantae</taxon>
        <taxon>Chlorophyta</taxon>
        <taxon>Mamiellophyceae</taxon>
        <taxon>Mamiellales</taxon>
        <taxon>Bathycoccaceae</taxon>
        <taxon>Bathycoccus</taxon>
    </lineage>
</organism>
<dbReference type="InterPro" id="IPR011990">
    <property type="entry name" value="TPR-like_helical_dom_sf"/>
</dbReference>
<dbReference type="GO" id="GO:0005737">
    <property type="term" value="C:cytoplasm"/>
    <property type="evidence" value="ECO:0007669"/>
    <property type="project" value="TreeGrafter"/>
</dbReference>
<reference evidence="9 10" key="1">
    <citation type="submission" date="2011-10" db="EMBL/GenBank/DDBJ databases">
        <authorList>
            <person name="Genoscope - CEA"/>
        </authorList>
    </citation>
    <scope>NUCLEOTIDE SEQUENCE [LARGE SCALE GENOMIC DNA]</scope>
    <source>
        <strain evidence="9 10">RCC 1105</strain>
    </source>
</reference>
<proteinExistence type="predicted"/>
<evidence type="ECO:0000256" key="1">
    <source>
        <dbReference type="ARBA" id="ARBA00022618"/>
    </source>
</evidence>
<dbReference type="PROSITE" id="PS50005">
    <property type="entry name" value="TPR"/>
    <property type="match status" value="2"/>
</dbReference>
<dbReference type="AlphaFoldDB" id="K8E9I9"/>
<feature type="repeat" description="TPR" evidence="7">
    <location>
        <begin position="651"/>
        <end position="684"/>
    </location>
</feature>
<evidence type="ECO:0000313" key="10">
    <source>
        <dbReference type="Proteomes" id="UP000198341"/>
    </source>
</evidence>
<keyword evidence="4" id="KW-0833">Ubl conjugation pathway</keyword>
<dbReference type="STRING" id="41875.K8E9I9"/>
<evidence type="ECO:0000256" key="8">
    <source>
        <dbReference type="SAM" id="MobiDB-lite"/>
    </source>
</evidence>
<name>K8E9I9_9CHLO</name>
<keyword evidence="1" id="KW-0132">Cell division</keyword>
<dbReference type="GO" id="GO:0016567">
    <property type="term" value="P:protein ubiquitination"/>
    <property type="evidence" value="ECO:0007669"/>
    <property type="project" value="TreeGrafter"/>
</dbReference>
<dbReference type="PANTHER" id="PTHR12558:SF9">
    <property type="entry name" value="CELL DIVISION CYCLE PROTEIN 16 HOMOLOG"/>
    <property type="match status" value="1"/>
</dbReference>
<dbReference type="Proteomes" id="UP000198341">
    <property type="component" value="Chromosome 1"/>
</dbReference>
<dbReference type="SUPFAM" id="SSF48452">
    <property type="entry name" value="TPR-like"/>
    <property type="match status" value="1"/>
</dbReference>
<dbReference type="RefSeq" id="XP_007515447.1">
    <property type="nucleotide sequence ID" value="XM_007515385.1"/>
</dbReference>
<dbReference type="eggNOG" id="KOG1173">
    <property type="taxonomic scope" value="Eukaryota"/>
</dbReference>
<dbReference type="GO" id="GO:0031145">
    <property type="term" value="P:anaphase-promoting complex-dependent catabolic process"/>
    <property type="evidence" value="ECO:0007669"/>
    <property type="project" value="TreeGrafter"/>
</dbReference>
<evidence type="ECO:0000313" key="9">
    <source>
        <dbReference type="EMBL" id="CCO14326.1"/>
    </source>
</evidence>
<dbReference type="Gene3D" id="1.25.40.10">
    <property type="entry name" value="Tetratricopeptide repeat domain"/>
    <property type="match status" value="2"/>
</dbReference>
<dbReference type="GO" id="GO:0005680">
    <property type="term" value="C:anaphase-promoting complex"/>
    <property type="evidence" value="ECO:0007669"/>
    <property type="project" value="TreeGrafter"/>
</dbReference>
<evidence type="ECO:0000256" key="2">
    <source>
        <dbReference type="ARBA" id="ARBA00022737"/>
    </source>
</evidence>
<dbReference type="GeneID" id="19017827"/>
<dbReference type="EMBL" id="FO082278">
    <property type="protein sequence ID" value="CCO14326.1"/>
    <property type="molecule type" value="Genomic_DNA"/>
</dbReference>
<evidence type="ECO:0000256" key="5">
    <source>
        <dbReference type="ARBA" id="ARBA00022803"/>
    </source>
</evidence>
<dbReference type="Pfam" id="PF00515">
    <property type="entry name" value="TPR_1"/>
    <property type="match status" value="1"/>
</dbReference>
<keyword evidence="2" id="KW-0677">Repeat</keyword>
<keyword evidence="5 7" id="KW-0802">TPR repeat</keyword>
<accession>K8E9I9</accession>
<dbReference type="OrthoDB" id="10006270at2759"/>
<dbReference type="PANTHER" id="PTHR12558">
    <property type="entry name" value="CELL DIVISION CYCLE 16,23,27"/>
    <property type="match status" value="1"/>
</dbReference>
<protein>
    <submittedName>
        <fullName evidence="9">Uncharacterized protein</fullName>
    </submittedName>
</protein>
<gene>
    <name evidence="9" type="ORF">Bathy01g00910</name>
</gene>
<evidence type="ECO:0000256" key="3">
    <source>
        <dbReference type="ARBA" id="ARBA00022776"/>
    </source>
</evidence>
<sequence length="783" mass="88101">MDDGAFEDEEEEFDDDDERYVPTLQQTLSKLRSRRDAARENKHGLRSSALFFAENCCVMSSALVKFVVKKKKKKKMKMKNEDEEETHDFATTTLTTFEREKKSDVYAFASILHEDGQHARAMEIMKKKKGERGGNKEEENYLDEFGEMSVLASRCLYKSRKFEECLKMCELDGLVDFGGQSSNHAFTGDVVGANHVGTPSVYNNNNSVLNGDDEDGRDLVAMKQDDGLDQLRAISAHVRGKVHDQLDARNASARWFQISLILDPMLYDSYEALTKSHALPMRKEKEVVQSLRFEEGDEWMRAMYDAIAGRFEEDDFGAALRDSTNTFSTRGGGGRRGDRLRSAATPPVKGSPAKTLSPSRRSPRKKTQMQSQQHNQSTPVSGVTTGTTTSFSSPELEILRDAPFLRAKRAEWLYNRGETRKCFEEMQRIAAKSSAPSRFDVESLPAYLASAVDLKKSNDLYKIAHDLTALYPKHAISWYAVGCYYLVAKRFDDARRYFGKSTVADQAFAPAWIAFGHAFAMQDESDQAVAAYRTASRLFPGMHVPVLCAGMEYSRGSNNASFARSFFEKAAELNPTDALVQNELGVSAYKRKEYLEAEQFLRDALWLATGGGSSTSISTSPSPQHATVKSEEHDVVALASRLSSQKLERWEPCVVNLAHCLRKLKRFEESIACYEQAIALRPNISSTHSALGFAYQMKANFLDVTSLENAVASYHKALGLNPLCEFSQEMLELCLIDIAAVKLPRYVPHDEYDDNPIDLRDLNNREGGFEMYDQDEDDEEMEE</sequence>
<keyword evidence="10" id="KW-1185">Reference proteome</keyword>
<feature type="compositionally biased region" description="Low complexity" evidence="8">
    <location>
        <begin position="377"/>
        <end position="392"/>
    </location>
</feature>
<dbReference type="InterPro" id="IPR019734">
    <property type="entry name" value="TPR_rpt"/>
</dbReference>